<name>A0A975IJ53_9GAMM</name>
<accession>A0A975IJ53</accession>
<feature type="chain" id="PRO_5037425678" description="Lipoprotein" evidence="1">
    <location>
        <begin position="23"/>
        <end position="151"/>
    </location>
</feature>
<keyword evidence="1" id="KW-0732">Signal</keyword>
<feature type="signal peptide" evidence="1">
    <location>
        <begin position="1"/>
        <end position="22"/>
    </location>
</feature>
<reference evidence="2" key="1">
    <citation type="submission" date="2021-04" db="EMBL/GenBank/DDBJ databases">
        <title>Genomics, taxonomy and metabolism of representatives of sulfur bacteria of the genus Thiothrix: Thiothrix fructosivorans QT, Thiothrix unzii A1T and three new species, Thiothrix subterranea sp. nov., Thiothrix litoralis sp. nov. and 'Candidatus Thiothrix anitrata' sp. nov.</title>
        <authorList>
            <person name="Ravin N.V."/>
            <person name="Smolyakov D."/>
            <person name="Rudenko T.S."/>
            <person name="Mardanov A.V."/>
            <person name="Beletsky A.V."/>
            <person name="Markov N.D."/>
            <person name="Fomenkov A.I."/>
            <person name="Roberts R.J."/>
            <person name="Karnachuk O.V."/>
            <person name="Novikov A."/>
            <person name="Grabovich M.Y."/>
        </authorList>
    </citation>
    <scope>NUCLEOTIDE SEQUENCE</scope>
    <source>
        <strain evidence="2">A1</strain>
        <plasmid evidence="2">pTunz1</plasmid>
    </source>
</reference>
<evidence type="ECO:0000256" key="1">
    <source>
        <dbReference type="SAM" id="SignalP"/>
    </source>
</evidence>
<gene>
    <name evidence="2" type="ORF">J9260_18245</name>
</gene>
<evidence type="ECO:0008006" key="4">
    <source>
        <dbReference type="Google" id="ProtNLM"/>
    </source>
</evidence>
<sequence>MKLFVVISLAALLAGCATPNDAVSNKSSSQHGNAAIRYNPESVQMVSIDGKAYPRPTLAQAVVTGQPDTYVTPGKHKIVATLDFRIQGFSRTVSPIPKEACFIAESGKTYNVSALIVPRKLFDTTTPIDWNPVISEFVTALDAKNVTQTCN</sequence>
<organism evidence="2 3">
    <name type="scientific">Thiothrix unzii</name>
    <dbReference type="NCBI Taxonomy" id="111769"/>
    <lineage>
        <taxon>Bacteria</taxon>
        <taxon>Pseudomonadati</taxon>
        <taxon>Pseudomonadota</taxon>
        <taxon>Gammaproteobacteria</taxon>
        <taxon>Thiotrichales</taxon>
        <taxon>Thiotrichaceae</taxon>
        <taxon>Thiothrix</taxon>
    </lineage>
</organism>
<keyword evidence="2" id="KW-0614">Plasmid</keyword>
<dbReference type="KEGG" id="tun:J9260_18245"/>
<dbReference type="PROSITE" id="PS51257">
    <property type="entry name" value="PROKAR_LIPOPROTEIN"/>
    <property type="match status" value="1"/>
</dbReference>
<evidence type="ECO:0000313" key="2">
    <source>
        <dbReference type="EMBL" id="QTR55428.1"/>
    </source>
</evidence>
<proteinExistence type="predicted"/>
<geneLocation type="plasmid" evidence="2 3">
    <name>pTunz1</name>
</geneLocation>
<keyword evidence="3" id="KW-1185">Reference proteome</keyword>
<dbReference type="RefSeq" id="WP_210220891.1">
    <property type="nucleotide sequence ID" value="NZ_CP072796.1"/>
</dbReference>
<evidence type="ECO:0000313" key="3">
    <source>
        <dbReference type="Proteomes" id="UP000672009"/>
    </source>
</evidence>
<dbReference type="AlphaFoldDB" id="A0A975IJ53"/>
<dbReference type="EMBL" id="CP072796">
    <property type="protein sequence ID" value="QTR55428.1"/>
    <property type="molecule type" value="Genomic_DNA"/>
</dbReference>
<dbReference type="Proteomes" id="UP000672009">
    <property type="component" value="Plasmid pTunz1"/>
</dbReference>
<protein>
    <recommendedName>
        <fullName evidence="4">Lipoprotein</fullName>
    </recommendedName>
</protein>